<dbReference type="PROSITE" id="PS01031">
    <property type="entry name" value="SHSP"/>
    <property type="match status" value="1"/>
</dbReference>
<organism evidence="4 5">
    <name type="scientific">candidate division KSB3 bacterium</name>
    <dbReference type="NCBI Taxonomy" id="2044937"/>
    <lineage>
        <taxon>Bacteria</taxon>
        <taxon>candidate division KSB3</taxon>
    </lineage>
</organism>
<protein>
    <recommendedName>
        <fullName evidence="3">SHSP domain-containing protein</fullName>
    </recommendedName>
</protein>
<sequence length="151" mass="17326">MPVYTKWNAVDDMFGLNETLDCVIELVKEIVPRRKLDSYSSWIPAADMYETESAVILHVELTGIDKEALELSYQEGYLVLRGRRSFSPEMQSAKILRIERMYGAFQRTFLIPTAIDSQLSTASYENGLLYIRLVKRQKGQDAHVNVPITFT</sequence>
<gene>
    <name evidence="4" type="ORF">CSB45_09830</name>
</gene>
<dbReference type="Proteomes" id="UP000229740">
    <property type="component" value="Unassembled WGS sequence"/>
</dbReference>
<comment type="similarity">
    <text evidence="1 2">Belongs to the small heat shock protein (HSP20) family.</text>
</comment>
<dbReference type="InterPro" id="IPR008978">
    <property type="entry name" value="HSP20-like_chaperone"/>
</dbReference>
<evidence type="ECO:0000256" key="2">
    <source>
        <dbReference type="RuleBase" id="RU003616"/>
    </source>
</evidence>
<evidence type="ECO:0000313" key="4">
    <source>
        <dbReference type="EMBL" id="PID56735.1"/>
    </source>
</evidence>
<accession>A0A2G6E3U3</accession>
<name>A0A2G6E3U3_9BACT</name>
<feature type="domain" description="SHSP" evidence="3">
    <location>
        <begin position="37"/>
        <end position="151"/>
    </location>
</feature>
<reference evidence="4 5" key="1">
    <citation type="submission" date="2017-10" db="EMBL/GenBank/DDBJ databases">
        <title>Novel microbial diversity and functional potential in the marine mammal oral microbiome.</title>
        <authorList>
            <person name="Dudek N.K."/>
            <person name="Sun C.L."/>
            <person name="Burstein D."/>
            <person name="Kantor R.S."/>
            <person name="Aliaga Goltsman D.S."/>
            <person name="Bik E.M."/>
            <person name="Thomas B.C."/>
            <person name="Banfield J.F."/>
            <person name="Relman D.A."/>
        </authorList>
    </citation>
    <scope>NUCLEOTIDE SEQUENCE [LARGE SCALE GENOMIC DNA]</scope>
    <source>
        <strain evidence="4">DOLZORAL124_49_17</strain>
    </source>
</reference>
<dbReference type="EMBL" id="PDPS01000031">
    <property type="protein sequence ID" value="PID56735.1"/>
    <property type="molecule type" value="Genomic_DNA"/>
</dbReference>
<dbReference type="InterPro" id="IPR002068">
    <property type="entry name" value="A-crystallin/Hsp20_dom"/>
</dbReference>
<dbReference type="PANTHER" id="PTHR11527">
    <property type="entry name" value="HEAT-SHOCK PROTEIN 20 FAMILY MEMBER"/>
    <property type="match status" value="1"/>
</dbReference>
<dbReference type="CDD" id="cd06464">
    <property type="entry name" value="ACD_sHsps-like"/>
    <property type="match status" value="1"/>
</dbReference>
<evidence type="ECO:0000256" key="1">
    <source>
        <dbReference type="PROSITE-ProRule" id="PRU00285"/>
    </source>
</evidence>
<dbReference type="AlphaFoldDB" id="A0A2G6E3U3"/>
<dbReference type="SUPFAM" id="SSF49764">
    <property type="entry name" value="HSP20-like chaperones"/>
    <property type="match status" value="1"/>
</dbReference>
<evidence type="ECO:0000259" key="3">
    <source>
        <dbReference type="PROSITE" id="PS01031"/>
    </source>
</evidence>
<proteinExistence type="inferred from homology"/>
<evidence type="ECO:0000313" key="5">
    <source>
        <dbReference type="Proteomes" id="UP000229740"/>
    </source>
</evidence>
<dbReference type="Gene3D" id="2.60.40.790">
    <property type="match status" value="1"/>
</dbReference>
<dbReference type="Pfam" id="PF00011">
    <property type="entry name" value="HSP20"/>
    <property type="match status" value="1"/>
</dbReference>
<comment type="caution">
    <text evidence="4">The sequence shown here is derived from an EMBL/GenBank/DDBJ whole genome shotgun (WGS) entry which is preliminary data.</text>
</comment>
<dbReference type="InterPro" id="IPR031107">
    <property type="entry name" value="Small_HSP"/>
</dbReference>